<dbReference type="RefSeq" id="WP_111478187.1">
    <property type="nucleotide sequence ID" value="NZ_QHKM01000003.1"/>
</dbReference>
<sequence length="160" mass="17295">MKLAAILIGLVTSTSCSMQKDDAAQLTDTRESKYQIGQVWQYKTRPAEPKSTLTIFKVEQSPKDGVIVHVSIDGLQMANPQNLSGASNSIGHMPFAEAAIDSSVTALLKSNQVVTADFMDGYNYWREAFLAGKGGIFSVPVKEAVAYSEETVTTGKRTAE</sequence>
<evidence type="ECO:0000313" key="2">
    <source>
        <dbReference type="Proteomes" id="UP000248553"/>
    </source>
</evidence>
<reference evidence="2" key="1">
    <citation type="submission" date="2018-05" db="EMBL/GenBank/DDBJ databases">
        <authorList>
            <person name="Nie L."/>
        </authorList>
    </citation>
    <scope>NUCLEOTIDE SEQUENCE [LARGE SCALE GENOMIC DNA]</scope>
    <source>
        <strain evidence="2">NL</strain>
    </source>
</reference>
<dbReference type="EMBL" id="QHKM01000003">
    <property type="protein sequence ID" value="RAK66754.1"/>
    <property type="molecule type" value="Genomic_DNA"/>
</dbReference>
<organism evidence="1 2">
    <name type="scientific">Hymenobacter edaphi</name>
    <dbReference type="NCBI Taxonomy" id="2211146"/>
    <lineage>
        <taxon>Bacteria</taxon>
        <taxon>Pseudomonadati</taxon>
        <taxon>Bacteroidota</taxon>
        <taxon>Cytophagia</taxon>
        <taxon>Cytophagales</taxon>
        <taxon>Hymenobacteraceae</taxon>
        <taxon>Hymenobacter</taxon>
    </lineage>
</organism>
<name>A0A328BLD6_9BACT</name>
<protein>
    <submittedName>
        <fullName evidence="1">Uncharacterized protein</fullName>
    </submittedName>
</protein>
<dbReference type="Proteomes" id="UP000248553">
    <property type="component" value="Unassembled WGS sequence"/>
</dbReference>
<dbReference type="OrthoDB" id="66828at2"/>
<accession>A0A328BLD6</accession>
<keyword evidence="2" id="KW-1185">Reference proteome</keyword>
<gene>
    <name evidence="1" type="ORF">DLM85_11115</name>
</gene>
<comment type="caution">
    <text evidence="1">The sequence shown here is derived from an EMBL/GenBank/DDBJ whole genome shotgun (WGS) entry which is preliminary data.</text>
</comment>
<dbReference type="AlphaFoldDB" id="A0A328BLD6"/>
<evidence type="ECO:0000313" key="1">
    <source>
        <dbReference type="EMBL" id="RAK66754.1"/>
    </source>
</evidence>
<proteinExistence type="predicted"/>
<dbReference type="PROSITE" id="PS51257">
    <property type="entry name" value="PROKAR_LIPOPROTEIN"/>
    <property type="match status" value="1"/>
</dbReference>